<dbReference type="Proteomes" id="UP001500975">
    <property type="component" value="Unassembled WGS sequence"/>
</dbReference>
<dbReference type="InterPro" id="IPR002694">
    <property type="entry name" value="Znf_CHC2"/>
</dbReference>
<protein>
    <recommendedName>
        <fullName evidence="1">Zinc finger CHC2-type domain-containing protein</fullName>
    </recommendedName>
</protein>
<sequence length="162" mass="17347">MTLLRERLPEPQEYFASQGLALAGRGAWRTTRCAFHGGSDSMRVNLRSGGFCCMAGCGARGGDVLAYHMAAQGLSFVEAARALGAWQDDPASAQQGPQRRRPCGLPAREALSLLRDDALVVAVAAGNLARGLVLREADRQRLLEVAARIQRIADQVGVDGMR</sequence>
<feature type="domain" description="Zinc finger CHC2-type" evidence="1">
    <location>
        <begin position="33"/>
        <end position="84"/>
    </location>
</feature>
<dbReference type="SMART" id="SM00400">
    <property type="entry name" value="ZnF_CHCC"/>
    <property type="match status" value="1"/>
</dbReference>
<dbReference type="Gene3D" id="3.90.580.10">
    <property type="entry name" value="Zinc finger, CHC2-type domain"/>
    <property type="match status" value="1"/>
</dbReference>
<name>A0ABP8HX07_9BURK</name>
<dbReference type="EMBL" id="BAABGJ010000037">
    <property type="protein sequence ID" value="GAA4346523.1"/>
    <property type="molecule type" value="Genomic_DNA"/>
</dbReference>
<dbReference type="InterPro" id="IPR036977">
    <property type="entry name" value="DNA_primase_Znf_CHC2"/>
</dbReference>
<comment type="caution">
    <text evidence="2">The sequence shown here is derived from an EMBL/GenBank/DDBJ whole genome shotgun (WGS) entry which is preliminary data.</text>
</comment>
<dbReference type="Pfam" id="PF01807">
    <property type="entry name" value="Zn_ribbon_DnaG"/>
    <property type="match status" value="1"/>
</dbReference>
<keyword evidence="3" id="KW-1185">Reference proteome</keyword>
<reference evidence="3" key="1">
    <citation type="journal article" date="2019" name="Int. J. Syst. Evol. Microbiol.">
        <title>The Global Catalogue of Microorganisms (GCM) 10K type strain sequencing project: providing services to taxonomists for standard genome sequencing and annotation.</title>
        <authorList>
            <consortium name="The Broad Institute Genomics Platform"/>
            <consortium name="The Broad Institute Genome Sequencing Center for Infectious Disease"/>
            <person name="Wu L."/>
            <person name="Ma J."/>
        </authorList>
    </citation>
    <scope>NUCLEOTIDE SEQUENCE [LARGE SCALE GENOMIC DNA]</scope>
    <source>
        <strain evidence="3">JCM 17804</strain>
    </source>
</reference>
<evidence type="ECO:0000313" key="2">
    <source>
        <dbReference type="EMBL" id="GAA4346523.1"/>
    </source>
</evidence>
<dbReference type="RefSeq" id="WP_345538988.1">
    <property type="nucleotide sequence ID" value="NZ_BAABGJ010000037.1"/>
</dbReference>
<proteinExistence type="predicted"/>
<evidence type="ECO:0000259" key="1">
    <source>
        <dbReference type="SMART" id="SM00400"/>
    </source>
</evidence>
<dbReference type="SUPFAM" id="SSF57783">
    <property type="entry name" value="Zinc beta-ribbon"/>
    <property type="match status" value="1"/>
</dbReference>
<organism evidence="2 3">
    <name type="scientific">Variovorax defluvii</name>
    <dbReference type="NCBI Taxonomy" id="913761"/>
    <lineage>
        <taxon>Bacteria</taxon>
        <taxon>Pseudomonadati</taxon>
        <taxon>Pseudomonadota</taxon>
        <taxon>Betaproteobacteria</taxon>
        <taxon>Burkholderiales</taxon>
        <taxon>Comamonadaceae</taxon>
        <taxon>Variovorax</taxon>
    </lineage>
</organism>
<accession>A0ABP8HX07</accession>
<evidence type="ECO:0000313" key="3">
    <source>
        <dbReference type="Proteomes" id="UP001500975"/>
    </source>
</evidence>
<gene>
    <name evidence="2" type="ORF">GCM10023165_31150</name>
</gene>